<keyword evidence="4" id="KW-1185">Reference proteome</keyword>
<proteinExistence type="predicted"/>
<dbReference type="EMBL" id="JAKLWS010000001">
    <property type="protein sequence ID" value="MCG2587038.1"/>
    <property type="molecule type" value="Genomic_DNA"/>
</dbReference>
<comment type="caution">
    <text evidence="3">The sequence shown here is derived from an EMBL/GenBank/DDBJ whole genome shotgun (WGS) entry which is preliminary data.</text>
</comment>
<accession>A0ABS9K856</accession>
<dbReference type="InterPro" id="IPR025665">
    <property type="entry name" value="Beta-barrel_OMP_2"/>
</dbReference>
<organism evidence="3 4">
    <name type="scientific">Rhodohalobacter sulfatireducens</name>
    <dbReference type="NCBI Taxonomy" id="2911366"/>
    <lineage>
        <taxon>Bacteria</taxon>
        <taxon>Pseudomonadati</taxon>
        <taxon>Balneolota</taxon>
        <taxon>Balneolia</taxon>
        <taxon>Balneolales</taxon>
        <taxon>Balneolaceae</taxon>
        <taxon>Rhodohalobacter</taxon>
    </lineage>
</organism>
<feature type="domain" description="Outer membrane protein beta-barrel" evidence="2">
    <location>
        <begin position="190"/>
        <end position="353"/>
    </location>
</feature>
<name>A0ABS9K856_9BACT</name>
<gene>
    <name evidence="3" type="ORF">L6773_00570</name>
</gene>
<reference evidence="3" key="1">
    <citation type="submission" date="2022-01" db="EMBL/GenBank/DDBJ databases">
        <authorList>
            <person name="Wang Y."/>
        </authorList>
    </citation>
    <scope>NUCLEOTIDE SEQUENCE</scope>
    <source>
        <strain evidence="3">WB101</strain>
    </source>
</reference>
<feature type="region of interest" description="Disordered" evidence="1">
    <location>
        <begin position="155"/>
        <end position="188"/>
    </location>
</feature>
<reference evidence="3" key="2">
    <citation type="submission" date="2024-05" db="EMBL/GenBank/DDBJ databases">
        <title>Rhodohalobacter halophilus gen. nov., sp. nov., a moderately halophilic member of the family Balneolaceae.</title>
        <authorList>
            <person name="Xia J."/>
        </authorList>
    </citation>
    <scope>NUCLEOTIDE SEQUENCE</scope>
    <source>
        <strain evidence="3">WB101</strain>
    </source>
</reference>
<dbReference type="Pfam" id="PF13568">
    <property type="entry name" value="OMP_b-brl_2"/>
    <property type="match status" value="1"/>
</dbReference>
<protein>
    <submittedName>
        <fullName evidence="3">PorT family protein</fullName>
    </submittedName>
</protein>
<dbReference type="Proteomes" id="UP001165366">
    <property type="component" value="Unassembled WGS sequence"/>
</dbReference>
<feature type="compositionally biased region" description="Acidic residues" evidence="1">
    <location>
        <begin position="160"/>
        <end position="182"/>
    </location>
</feature>
<evidence type="ECO:0000259" key="2">
    <source>
        <dbReference type="Pfam" id="PF13568"/>
    </source>
</evidence>
<evidence type="ECO:0000313" key="3">
    <source>
        <dbReference type="EMBL" id="MCG2587038.1"/>
    </source>
</evidence>
<sequence length="374" mass="41324">MLNFKQFFLLGFIWGILGICSIAAQSQLERISITERGDGNGYVLRYHLTEMVDSYDLIQPEINRVQMQLFSPGLNAAEAEMPEMNEEIIGLELIQLNGGIGVEITSAENLFFTAETYPDQNMRDLLVNLEYASQADVEAVTLESEPYEWSVIEETPPEPIAEEQPESEETDPPTELEDEEPEPVVQREPVSVRIGITGGIGIANKLGGDYTAGSRQDFLMGISAGITFPFVLPYSIKTGIETGIFYTQKGFLNPSANRFDGETVLLDYVEVPVLVRLHYDVTPMIKPKIVGGIYSAFRANAEVLQNDGDRIDLNENTKAVDIGLMAGVGSDFLIQSTSISLQVRYGVSISPIFKGNFSGNERLGYLSLMAGFRF</sequence>
<evidence type="ECO:0000313" key="4">
    <source>
        <dbReference type="Proteomes" id="UP001165366"/>
    </source>
</evidence>
<dbReference type="RefSeq" id="WP_237851885.1">
    <property type="nucleotide sequence ID" value="NZ_JAKLWS010000001.1"/>
</dbReference>
<evidence type="ECO:0000256" key="1">
    <source>
        <dbReference type="SAM" id="MobiDB-lite"/>
    </source>
</evidence>